<evidence type="ECO:0000256" key="6">
    <source>
        <dbReference type="SAM" id="MobiDB-lite"/>
    </source>
</evidence>
<keyword evidence="2 7" id="KW-0812">Transmembrane</keyword>
<gene>
    <name evidence="8" type="ORF">TCAL_09314</name>
</gene>
<protein>
    <recommendedName>
        <fullName evidence="10">Bestrophin homolog</fullName>
    </recommendedName>
</protein>
<keyword evidence="4 7" id="KW-0472">Membrane</keyword>
<dbReference type="Pfam" id="PF01062">
    <property type="entry name" value="Bestrophin"/>
    <property type="match status" value="2"/>
</dbReference>
<feature type="transmembrane region" description="Helical" evidence="7">
    <location>
        <begin position="643"/>
        <end position="659"/>
    </location>
</feature>
<evidence type="ECO:0000313" key="9">
    <source>
        <dbReference type="Proteomes" id="UP000318571"/>
    </source>
</evidence>
<evidence type="ECO:0000256" key="4">
    <source>
        <dbReference type="ARBA" id="ARBA00023136"/>
    </source>
</evidence>
<dbReference type="AlphaFoldDB" id="A0A553PK19"/>
<dbReference type="GO" id="GO:0016020">
    <property type="term" value="C:membrane"/>
    <property type="evidence" value="ECO:0007669"/>
    <property type="project" value="UniProtKB-SubCell"/>
</dbReference>
<feature type="transmembrane region" description="Helical" evidence="7">
    <location>
        <begin position="247"/>
        <end position="265"/>
    </location>
</feature>
<name>A0A553PK19_TIGCA</name>
<comment type="subcellular location">
    <subcellularLocation>
        <location evidence="1">Membrane</location>
    </subcellularLocation>
</comment>
<evidence type="ECO:0000256" key="2">
    <source>
        <dbReference type="ARBA" id="ARBA00022692"/>
    </source>
</evidence>
<feature type="transmembrane region" description="Helical" evidence="7">
    <location>
        <begin position="545"/>
        <end position="568"/>
    </location>
</feature>
<feature type="transmembrane region" description="Helical" evidence="7">
    <location>
        <begin position="588"/>
        <end position="606"/>
    </location>
</feature>
<dbReference type="InterPro" id="IPR021134">
    <property type="entry name" value="Bestrophin-like"/>
</dbReference>
<evidence type="ECO:0000256" key="5">
    <source>
        <dbReference type="ARBA" id="ARBA00034769"/>
    </source>
</evidence>
<feature type="region of interest" description="Disordered" evidence="6">
    <location>
        <begin position="986"/>
        <end position="1011"/>
    </location>
</feature>
<dbReference type="Proteomes" id="UP000318571">
    <property type="component" value="Chromosome 11"/>
</dbReference>
<dbReference type="InterPro" id="IPR000615">
    <property type="entry name" value="Bestrophin"/>
</dbReference>
<organism evidence="8 9">
    <name type="scientific">Tigriopus californicus</name>
    <name type="common">Marine copepod</name>
    <dbReference type="NCBI Taxonomy" id="6832"/>
    <lineage>
        <taxon>Eukaryota</taxon>
        <taxon>Metazoa</taxon>
        <taxon>Ecdysozoa</taxon>
        <taxon>Arthropoda</taxon>
        <taxon>Crustacea</taxon>
        <taxon>Multicrustacea</taxon>
        <taxon>Hexanauplia</taxon>
        <taxon>Copepoda</taxon>
        <taxon>Harpacticoida</taxon>
        <taxon>Harpacticidae</taxon>
        <taxon>Tigriopus</taxon>
    </lineage>
</organism>
<evidence type="ECO:0008006" key="10">
    <source>
        <dbReference type="Google" id="ProtNLM"/>
    </source>
</evidence>
<feature type="compositionally biased region" description="Basic and acidic residues" evidence="6">
    <location>
        <begin position="986"/>
        <end position="995"/>
    </location>
</feature>
<dbReference type="EMBL" id="VCGU01000003">
    <property type="protein sequence ID" value="TRY78009.1"/>
    <property type="molecule type" value="Genomic_DNA"/>
</dbReference>
<sequence length="1023" mass="117401">MKWKIMENIYLNRYKDTNRRFHGIFHLLLVWRGSIFKLIWHDVLAFGVMYFLLSLVYRSVLIHYPAQREMFEIICVYAGRYGQVIPISFLTGFFVTQVVSRWWDQFMSLPWPDKVALKLVSFVPGKDPFRKNLRRTVMRYVNLSTILVYRLVSLKAKKRFSTYQDLVDAKLVLPHEVDRMLKADERTPHELTWLPLLWAMKLLQRARTEGKITLEPPAYVNLISSFDYIETCNRKILNYGWVNFPLAYTQVASVSVFLYFLAALFGRQYLIPHDKGVDGEVIPLEDVPSFFSHLGISYTTEKPFDKHTPDFIFPFFTFVELLSYMGWIKVAECLLNPFGDDDEDFKVNYMIDRNLQVSYIIVDEAEEDLEILEDPFSEAGISIPPDLPYKDKNAKPSIENATIKTNLHQTSSSVTSGLAPPSYLRERFRDSLRSGDSHISTESNEETKPFASSTITDTEMNAMDSTTDNTLYVSLPETENSIESGDHTLTPTEDTNMADSQYMSEPKLVGEGAQNIYANRYQDTNKRFRGFWHLMAMWKGSVLKLIWHDLLVFMVMYSILSAIYRFWLFGNAKHREAFELVCVYASRFRGMIPITFLTGFYVSQVVSRYWDQFMSLPFTDQLAYKLVTFVPGNDVYRKNLRRTVMRYANLSIIFVYRLVSSKVRKRFPTFDSMVDAKVLLPQERDRLIQVNEKSAFELTWVPISWALKAIQQARTSNKITIEAPIFSSLVGEFDAIEAANRKILNYGWVNFPLAYTQVATLSVFSYFFSSLFACQYLIPEDKTVDTETFPHLNVSFSTLKPFDLHTPDIYVPVFTILEFISYMGWIKVAEALLNPFGDDDDDFQINYLIDRNLTISYLIVEEGETDLEDVKDPFLSGNVPPELPYNDESLIDESTKQIGQVSADETTDQTDSNGGVGLIIGTVRKISNASFGRLAPNNRSGSSHGTTMSINFSLAKVDEAEIGPTSGDSGFLGDTEMDVENGHVKRNHLEIPTRSERKRKVSPHGQSPIIADFNENHCATSKL</sequence>
<evidence type="ECO:0000313" key="8">
    <source>
        <dbReference type="EMBL" id="TRY78009.1"/>
    </source>
</evidence>
<accession>A0A553PK19</accession>
<dbReference type="PANTHER" id="PTHR10736">
    <property type="entry name" value="BESTROPHIN"/>
    <property type="match status" value="1"/>
</dbReference>
<evidence type="ECO:0000256" key="1">
    <source>
        <dbReference type="ARBA" id="ARBA00004370"/>
    </source>
</evidence>
<comment type="caution">
    <text evidence="8">The sequence shown here is derived from an EMBL/GenBank/DDBJ whole genome shotgun (WGS) entry which is preliminary data.</text>
</comment>
<dbReference type="GO" id="GO:0005254">
    <property type="term" value="F:chloride channel activity"/>
    <property type="evidence" value="ECO:0007669"/>
    <property type="project" value="InterPro"/>
</dbReference>
<feature type="transmembrane region" description="Helical" evidence="7">
    <location>
        <begin position="46"/>
        <end position="64"/>
    </location>
</feature>
<keyword evidence="3 7" id="KW-1133">Transmembrane helix</keyword>
<proteinExistence type="inferred from homology"/>
<keyword evidence="9" id="KW-1185">Reference proteome</keyword>
<dbReference type="STRING" id="6832.A0A553PK19"/>
<comment type="similarity">
    <text evidence="5">Belongs to the anion channel-forming bestrophin (TC 1.A.46) family. Calcium-sensitive chloride channel subfamily.</text>
</comment>
<feature type="transmembrane region" description="Helical" evidence="7">
    <location>
        <begin position="84"/>
        <end position="103"/>
    </location>
</feature>
<evidence type="ECO:0000256" key="7">
    <source>
        <dbReference type="SAM" id="Phobius"/>
    </source>
</evidence>
<feature type="transmembrane region" description="Helical" evidence="7">
    <location>
        <begin position="21"/>
        <end position="40"/>
    </location>
</feature>
<dbReference type="OMA" id="NTEFPEM"/>
<reference evidence="8 9" key="1">
    <citation type="journal article" date="2018" name="Nat. Ecol. Evol.">
        <title>Genomic signatures of mitonuclear coevolution across populations of Tigriopus californicus.</title>
        <authorList>
            <person name="Barreto F.S."/>
            <person name="Watson E.T."/>
            <person name="Lima T.G."/>
            <person name="Willett C.S."/>
            <person name="Edmands S."/>
            <person name="Li W."/>
            <person name="Burton R.S."/>
        </authorList>
    </citation>
    <scope>NUCLEOTIDE SEQUENCE [LARGE SCALE GENOMIC DNA]</scope>
    <source>
        <strain evidence="8 9">San Diego</strain>
    </source>
</reference>
<evidence type="ECO:0000256" key="3">
    <source>
        <dbReference type="ARBA" id="ARBA00022989"/>
    </source>
</evidence>